<keyword evidence="8" id="KW-1185">Reference proteome</keyword>
<dbReference type="PRINTS" id="PR00455">
    <property type="entry name" value="HTHTETR"/>
</dbReference>
<dbReference type="Proteomes" id="UP000238164">
    <property type="component" value="Chromosome 1"/>
</dbReference>
<dbReference type="GO" id="GO:0000976">
    <property type="term" value="F:transcription cis-regulatory region binding"/>
    <property type="evidence" value="ECO:0007669"/>
    <property type="project" value="TreeGrafter"/>
</dbReference>
<dbReference type="Gene3D" id="1.10.357.10">
    <property type="entry name" value="Tetracycline Repressor, domain 2"/>
    <property type="match status" value="1"/>
</dbReference>
<dbReference type="InterPro" id="IPR036271">
    <property type="entry name" value="Tet_transcr_reg_TetR-rel_C_sf"/>
</dbReference>
<dbReference type="InterPro" id="IPR001647">
    <property type="entry name" value="HTH_TetR"/>
</dbReference>
<dbReference type="InterPro" id="IPR009057">
    <property type="entry name" value="Homeodomain-like_sf"/>
</dbReference>
<dbReference type="GO" id="GO:0003700">
    <property type="term" value="F:DNA-binding transcription factor activity"/>
    <property type="evidence" value="ECO:0007669"/>
    <property type="project" value="TreeGrafter"/>
</dbReference>
<dbReference type="Pfam" id="PF13977">
    <property type="entry name" value="TetR_C_6"/>
    <property type="match status" value="1"/>
</dbReference>
<evidence type="ECO:0000256" key="4">
    <source>
        <dbReference type="ARBA" id="ARBA00023163"/>
    </source>
</evidence>
<sequence>MEGRQRRQPGARSAIIAAAAELIAVNGVAGTSISEVVARSATSAGAIYHHFGSKERLVLEVGRSAMAVPLHLILNTAADLSPHELLNAAVTQVAKDAHTPALLLQIWAGAQSDPALKQLVTVELDTLRAGLRTLVAPWCRANSPAIDPEDLVGVLIGLVAGYAVQRALLPGEGPAGYLPMAVGLLQAAMVTDGRPAPAPRLS</sequence>
<organism evidence="7 8">
    <name type="scientific">Micropruina glycogenica</name>
    <dbReference type="NCBI Taxonomy" id="75385"/>
    <lineage>
        <taxon>Bacteria</taxon>
        <taxon>Bacillati</taxon>
        <taxon>Actinomycetota</taxon>
        <taxon>Actinomycetes</taxon>
        <taxon>Propionibacteriales</taxon>
        <taxon>Nocardioidaceae</taxon>
        <taxon>Micropruina</taxon>
    </lineage>
</organism>
<dbReference type="AlphaFoldDB" id="A0A2N9JCB0"/>
<accession>A0A2N9JCB0</accession>
<evidence type="ECO:0000259" key="6">
    <source>
        <dbReference type="PROSITE" id="PS50977"/>
    </source>
</evidence>
<dbReference type="PANTHER" id="PTHR30055">
    <property type="entry name" value="HTH-TYPE TRANSCRIPTIONAL REGULATOR RUTR"/>
    <property type="match status" value="1"/>
</dbReference>
<dbReference type="SUPFAM" id="SSF48498">
    <property type="entry name" value="Tetracyclin repressor-like, C-terminal domain"/>
    <property type="match status" value="1"/>
</dbReference>
<keyword evidence="2" id="KW-0805">Transcription regulation</keyword>
<reference evidence="7 8" key="1">
    <citation type="submission" date="2018-02" db="EMBL/GenBank/DDBJ databases">
        <authorList>
            <person name="Cohen D.B."/>
            <person name="Kent A.D."/>
        </authorList>
    </citation>
    <scope>NUCLEOTIDE SEQUENCE [LARGE SCALE GENOMIC DNA]</scope>
    <source>
        <strain evidence="7">1</strain>
    </source>
</reference>
<gene>
    <name evidence="7" type="ORF">MPLG2_0367</name>
</gene>
<feature type="domain" description="HTH tetR-type" evidence="6">
    <location>
        <begin position="9"/>
        <end position="69"/>
    </location>
</feature>
<keyword evidence="1" id="KW-0678">Repressor</keyword>
<evidence type="ECO:0000256" key="2">
    <source>
        <dbReference type="ARBA" id="ARBA00023015"/>
    </source>
</evidence>
<dbReference type="Pfam" id="PF00440">
    <property type="entry name" value="TetR_N"/>
    <property type="match status" value="1"/>
</dbReference>
<dbReference type="PANTHER" id="PTHR30055:SF234">
    <property type="entry name" value="HTH-TYPE TRANSCRIPTIONAL REGULATOR BETI"/>
    <property type="match status" value="1"/>
</dbReference>
<dbReference type="RefSeq" id="WP_158680781.1">
    <property type="nucleotide sequence ID" value="NZ_BAAAGO010000024.1"/>
</dbReference>
<dbReference type="SUPFAM" id="SSF46689">
    <property type="entry name" value="Homeodomain-like"/>
    <property type="match status" value="1"/>
</dbReference>
<dbReference type="PROSITE" id="PS50977">
    <property type="entry name" value="HTH_TETR_2"/>
    <property type="match status" value="1"/>
</dbReference>
<keyword evidence="4" id="KW-0804">Transcription</keyword>
<dbReference type="KEGG" id="mgg:MPLG2_0367"/>
<evidence type="ECO:0000256" key="5">
    <source>
        <dbReference type="PROSITE-ProRule" id="PRU00335"/>
    </source>
</evidence>
<protein>
    <submittedName>
        <fullName evidence="7">Putative Transcriptional regulator, TetR family</fullName>
    </submittedName>
</protein>
<keyword evidence="3 5" id="KW-0238">DNA-binding</keyword>
<dbReference type="OrthoDB" id="9805134at2"/>
<evidence type="ECO:0000256" key="3">
    <source>
        <dbReference type="ARBA" id="ARBA00023125"/>
    </source>
</evidence>
<dbReference type="InterPro" id="IPR039538">
    <property type="entry name" value="BetI_C"/>
</dbReference>
<evidence type="ECO:0000313" key="8">
    <source>
        <dbReference type="Proteomes" id="UP000238164"/>
    </source>
</evidence>
<name>A0A2N9JCB0_9ACTN</name>
<proteinExistence type="predicted"/>
<dbReference type="InterPro" id="IPR050109">
    <property type="entry name" value="HTH-type_TetR-like_transc_reg"/>
</dbReference>
<evidence type="ECO:0000256" key="1">
    <source>
        <dbReference type="ARBA" id="ARBA00022491"/>
    </source>
</evidence>
<evidence type="ECO:0000313" key="7">
    <source>
        <dbReference type="EMBL" id="SPD85403.1"/>
    </source>
</evidence>
<feature type="DNA-binding region" description="H-T-H motif" evidence="5">
    <location>
        <begin position="32"/>
        <end position="51"/>
    </location>
</feature>
<dbReference type="EMBL" id="LT985188">
    <property type="protein sequence ID" value="SPD85403.1"/>
    <property type="molecule type" value="Genomic_DNA"/>
</dbReference>